<name>A0A0E9WQF2_ANGAN</name>
<dbReference type="EMBL" id="GBXM01015980">
    <property type="protein sequence ID" value="JAH92597.1"/>
    <property type="molecule type" value="Transcribed_RNA"/>
</dbReference>
<dbReference type="AlphaFoldDB" id="A0A0E9WQF2"/>
<protein>
    <submittedName>
        <fullName evidence="1">Uncharacterized protein</fullName>
    </submittedName>
</protein>
<sequence length="80" mass="9262">MPKLHFHAAGMFHCHTVILSALLVTREAPLTIHRDITSEVCFTADCLCQWRGVLYAFFYHASCCQAFFFYIKGEISLLRY</sequence>
<accession>A0A0E9WQF2</accession>
<organism evidence="1">
    <name type="scientific">Anguilla anguilla</name>
    <name type="common">European freshwater eel</name>
    <name type="synonym">Muraena anguilla</name>
    <dbReference type="NCBI Taxonomy" id="7936"/>
    <lineage>
        <taxon>Eukaryota</taxon>
        <taxon>Metazoa</taxon>
        <taxon>Chordata</taxon>
        <taxon>Craniata</taxon>
        <taxon>Vertebrata</taxon>
        <taxon>Euteleostomi</taxon>
        <taxon>Actinopterygii</taxon>
        <taxon>Neopterygii</taxon>
        <taxon>Teleostei</taxon>
        <taxon>Anguilliformes</taxon>
        <taxon>Anguillidae</taxon>
        <taxon>Anguilla</taxon>
    </lineage>
</organism>
<reference evidence="1" key="2">
    <citation type="journal article" date="2015" name="Fish Shellfish Immunol.">
        <title>Early steps in the European eel (Anguilla anguilla)-Vibrio vulnificus interaction in the gills: Role of the RtxA13 toxin.</title>
        <authorList>
            <person name="Callol A."/>
            <person name="Pajuelo D."/>
            <person name="Ebbesson L."/>
            <person name="Teles M."/>
            <person name="MacKenzie S."/>
            <person name="Amaro C."/>
        </authorList>
    </citation>
    <scope>NUCLEOTIDE SEQUENCE</scope>
</reference>
<evidence type="ECO:0000313" key="1">
    <source>
        <dbReference type="EMBL" id="JAH92597.1"/>
    </source>
</evidence>
<proteinExistence type="predicted"/>
<reference evidence="1" key="1">
    <citation type="submission" date="2014-11" db="EMBL/GenBank/DDBJ databases">
        <authorList>
            <person name="Amaro Gonzalez C."/>
        </authorList>
    </citation>
    <scope>NUCLEOTIDE SEQUENCE</scope>
</reference>